<dbReference type="PANTHER" id="PTHR30469:SF15">
    <property type="entry name" value="HLYD FAMILY OF SECRETION PROTEINS"/>
    <property type="match status" value="1"/>
</dbReference>
<evidence type="ECO:0000256" key="2">
    <source>
        <dbReference type="SAM" id="Coils"/>
    </source>
</evidence>
<dbReference type="Gene3D" id="2.40.420.20">
    <property type="match status" value="1"/>
</dbReference>
<accession>A0ABV3ZHQ9</accession>
<dbReference type="InterPro" id="IPR058627">
    <property type="entry name" value="MdtA-like_C"/>
</dbReference>
<dbReference type="InterPro" id="IPR058648">
    <property type="entry name" value="HH_CzcB-like"/>
</dbReference>
<reference evidence="6 7" key="1">
    <citation type="submission" date="2023-07" db="EMBL/GenBank/DDBJ databases">
        <authorList>
            <person name="Lian W.-H."/>
        </authorList>
    </citation>
    <scope>NUCLEOTIDE SEQUENCE [LARGE SCALE GENOMIC DNA]</scope>
    <source>
        <strain evidence="6 7">SYSU DXS3180</strain>
    </source>
</reference>
<sequence>MQRGIHLILIAAITLAFASCGSTTDKKDDLSKKKAKLEELKTQQIKVSEEITKLEEEIFKLDPSSRPEKAKLVALTSVAPSTFTHYIDLQGKIESENIAYVTPRGTGGQVKAVYVKKGDAVKKGQLLLKLDAALAQKQLDQAQTQLTYAKDIYQRRENLWKQNIGTEVELIGAKNNVELAEKQIALIKEQMSFSNVYAEMDGVADDVTIRVGEFFTGNPQSGYIRLVNTSNLKVTAQVPENYLGKVKQGDNLLINLPDINKNVTARITNAGKMIDPNSRSFYVEAKLPADNVFRPNQIALVKIQDYTASNAITVPVNTMQTDEKGKFVLVAVKENGKLIARKRAVTEGQMYSDKIEVKSGLQQGDSVITEGFQGLYDGQLITTS</sequence>
<gene>
    <name evidence="6" type="ORF">QTN47_16070</name>
</gene>
<feature type="domain" description="CzcB-like alpha-helical hairpin" evidence="4">
    <location>
        <begin position="136"/>
        <end position="191"/>
    </location>
</feature>
<proteinExistence type="inferred from homology"/>
<evidence type="ECO:0000313" key="6">
    <source>
        <dbReference type="EMBL" id="MEX6689025.1"/>
    </source>
</evidence>
<dbReference type="SUPFAM" id="SSF111369">
    <property type="entry name" value="HlyD-like secretion proteins"/>
    <property type="match status" value="1"/>
</dbReference>
<keyword evidence="3" id="KW-0732">Signal</keyword>
<feature type="chain" id="PRO_5046711486" evidence="3">
    <location>
        <begin position="19"/>
        <end position="384"/>
    </location>
</feature>
<keyword evidence="2" id="KW-0175">Coiled coil</keyword>
<dbReference type="Pfam" id="PF25967">
    <property type="entry name" value="RND-MFP_C"/>
    <property type="match status" value="1"/>
</dbReference>
<dbReference type="Pfam" id="PF25893">
    <property type="entry name" value="HH_CzcB"/>
    <property type="match status" value="1"/>
</dbReference>
<evidence type="ECO:0000259" key="4">
    <source>
        <dbReference type="Pfam" id="PF25893"/>
    </source>
</evidence>
<name>A0ABV3ZHQ9_9BACT</name>
<feature type="domain" description="Multidrug resistance protein MdtA-like C-terminal permuted SH3" evidence="5">
    <location>
        <begin position="310"/>
        <end position="373"/>
    </location>
</feature>
<comment type="caution">
    <text evidence="6">The sequence shown here is derived from an EMBL/GenBank/DDBJ whole genome shotgun (WGS) entry which is preliminary data.</text>
</comment>
<dbReference type="PANTHER" id="PTHR30469">
    <property type="entry name" value="MULTIDRUG RESISTANCE PROTEIN MDTA"/>
    <property type="match status" value="1"/>
</dbReference>
<organism evidence="6 7">
    <name type="scientific">Danxiaibacter flavus</name>
    <dbReference type="NCBI Taxonomy" id="3049108"/>
    <lineage>
        <taxon>Bacteria</taxon>
        <taxon>Pseudomonadati</taxon>
        <taxon>Bacteroidota</taxon>
        <taxon>Chitinophagia</taxon>
        <taxon>Chitinophagales</taxon>
        <taxon>Chitinophagaceae</taxon>
        <taxon>Danxiaibacter</taxon>
    </lineage>
</organism>
<feature type="coiled-coil region" evidence="2">
    <location>
        <begin position="30"/>
        <end position="57"/>
    </location>
</feature>
<dbReference type="EMBL" id="JAULBC010000005">
    <property type="protein sequence ID" value="MEX6689025.1"/>
    <property type="molecule type" value="Genomic_DNA"/>
</dbReference>
<dbReference type="Proteomes" id="UP001560573">
    <property type="component" value="Unassembled WGS sequence"/>
</dbReference>
<evidence type="ECO:0000313" key="7">
    <source>
        <dbReference type="Proteomes" id="UP001560573"/>
    </source>
</evidence>
<dbReference type="InterPro" id="IPR006143">
    <property type="entry name" value="RND_pump_MFP"/>
</dbReference>
<keyword evidence="7" id="KW-1185">Reference proteome</keyword>
<dbReference type="RefSeq" id="WP_369330433.1">
    <property type="nucleotide sequence ID" value="NZ_JAULBC010000005.1"/>
</dbReference>
<evidence type="ECO:0000259" key="5">
    <source>
        <dbReference type="Pfam" id="PF25967"/>
    </source>
</evidence>
<evidence type="ECO:0000256" key="1">
    <source>
        <dbReference type="ARBA" id="ARBA00009477"/>
    </source>
</evidence>
<protein>
    <submittedName>
        <fullName evidence="6">Efflux RND transporter periplasmic adaptor subunit</fullName>
    </submittedName>
</protein>
<dbReference type="Gene3D" id="1.10.287.470">
    <property type="entry name" value="Helix hairpin bin"/>
    <property type="match status" value="1"/>
</dbReference>
<dbReference type="NCBIfam" id="TIGR01730">
    <property type="entry name" value="RND_mfp"/>
    <property type="match status" value="1"/>
</dbReference>
<dbReference type="PROSITE" id="PS51257">
    <property type="entry name" value="PROKAR_LIPOPROTEIN"/>
    <property type="match status" value="1"/>
</dbReference>
<evidence type="ECO:0000256" key="3">
    <source>
        <dbReference type="SAM" id="SignalP"/>
    </source>
</evidence>
<dbReference type="Gene3D" id="2.40.50.100">
    <property type="match status" value="1"/>
</dbReference>
<dbReference type="Gene3D" id="2.40.30.170">
    <property type="match status" value="1"/>
</dbReference>
<feature type="signal peptide" evidence="3">
    <location>
        <begin position="1"/>
        <end position="18"/>
    </location>
</feature>
<comment type="similarity">
    <text evidence="1">Belongs to the membrane fusion protein (MFP) (TC 8.A.1) family.</text>
</comment>